<evidence type="ECO:0000313" key="5">
    <source>
        <dbReference type="EMBL" id="AYA36666.1"/>
    </source>
</evidence>
<dbReference type="KEGG" id="hyh:D3Y59_06110"/>
<comment type="similarity">
    <text evidence="1">Belongs to the glycosyltransferase 2 family.</text>
</comment>
<dbReference type="OrthoDB" id="9771846at2"/>
<dbReference type="AlphaFoldDB" id="A0A3B7RAU9"/>
<dbReference type="PANTHER" id="PTHR43179">
    <property type="entry name" value="RHAMNOSYLTRANSFERASE WBBL"/>
    <property type="match status" value="1"/>
</dbReference>
<dbReference type="GO" id="GO:0016757">
    <property type="term" value="F:glycosyltransferase activity"/>
    <property type="evidence" value="ECO:0007669"/>
    <property type="project" value="UniProtKB-KW"/>
</dbReference>
<dbReference type="InterPro" id="IPR029044">
    <property type="entry name" value="Nucleotide-diphossugar_trans"/>
</dbReference>
<evidence type="ECO:0000256" key="2">
    <source>
        <dbReference type="ARBA" id="ARBA00022676"/>
    </source>
</evidence>
<proteinExistence type="inferred from homology"/>
<dbReference type="Proteomes" id="UP000262802">
    <property type="component" value="Chromosome"/>
</dbReference>
<sequence length="352" mass="39256">MAYNTPADGGYNASDVAVVILNWNGQRWLEQFLPSVLAHSDNARVVVADNASSDNSVAWLAAHHPQVQVLQHAENLGFCQGYNHALGQLLNYKYYVLLNSDVEVTAGWLRPLRELLESNPKVAAVQPKIRAYHARAEFEYAGAAGGYLDRLGYPFCRGRLFDTLETDLGQYDDTRQVAWATGACMMVSAAAWHAQQGLEPEFFAHMEEIDLCWRLWNAGHEVWYHGASTVYHVGGGTLHKSNPRKTYLNFRNGLALLYKNLAPGELWPTLVTRIVLDYVAAAQLLAKGNAADAAAIVRAHRHFFGKLGYWRTRRQLAKPQLPAAQRPGTYLGSLVWAYFGQGKRRFSQLGLG</sequence>
<accession>A0A3B7RAU9</accession>
<keyword evidence="2" id="KW-0328">Glycosyltransferase</keyword>
<organism evidence="5 6">
    <name type="scientific">Hymenobacter oligotrophus</name>
    <dbReference type="NCBI Taxonomy" id="2319843"/>
    <lineage>
        <taxon>Bacteria</taxon>
        <taxon>Pseudomonadati</taxon>
        <taxon>Bacteroidota</taxon>
        <taxon>Cytophagia</taxon>
        <taxon>Cytophagales</taxon>
        <taxon>Hymenobacteraceae</taxon>
        <taxon>Hymenobacter</taxon>
    </lineage>
</organism>
<dbReference type="RefSeq" id="WP_119444244.1">
    <property type="nucleotide sequence ID" value="NZ_CP032317.1"/>
</dbReference>
<evidence type="ECO:0000313" key="6">
    <source>
        <dbReference type="Proteomes" id="UP000262802"/>
    </source>
</evidence>
<evidence type="ECO:0000259" key="4">
    <source>
        <dbReference type="Pfam" id="PF00535"/>
    </source>
</evidence>
<dbReference type="InterPro" id="IPR001173">
    <property type="entry name" value="Glyco_trans_2-like"/>
</dbReference>
<reference evidence="5 6" key="1">
    <citation type="submission" date="2018-09" db="EMBL/GenBank/DDBJ databases">
        <title>Hymenobacter medium sp. nov., isolated from R2A medium.</title>
        <authorList>
            <person name="Yingchao G."/>
        </authorList>
    </citation>
    <scope>NUCLEOTIDE SEQUENCE [LARGE SCALE GENOMIC DNA]</scope>
    <source>
        <strain evidence="6">sh-6</strain>
    </source>
</reference>
<dbReference type="SUPFAM" id="SSF53448">
    <property type="entry name" value="Nucleotide-diphospho-sugar transferases"/>
    <property type="match status" value="1"/>
</dbReference>
<keyword evidence="3 5" id="KW-0808">Transferase</keyword>
<evidence type="ECO:0000256" key="3">
    <source>
        <dbReference type="ARBA" id="ARBA00022679"/>
    </source>
</evidence>
<protein>
    <submittedName>
        <fullName evidence="5">Glycosyltransferase family 2 protein</fullName>
    </submittedName>
</protein>
<name>A0A3B7RAU9_9BACT</name>
<dbReference type="PANTHER" id="PTHR43179:SF12">
    <property type="entry name" value="GALACTOFURANOSYLTRANSFERASE GLFT2"/>
    <property type="match status" value="1"/>
</dbReference>
<dbReference type="EMBL" id="CP032317">
    <property type="protein sequence ID" value="AYA36666.1"/>
    <property type="molecule type" value="Genomic_DNA"/>
</dbReference>
<dbReference type="CDD" id="cd04186">
    <property type="entry name" value="GT_2_like_c"/>
    <property type="match status" value="1"/>
</dbReference>
<dbReference type="Pfam" id="PF00535">
    <property type="entry name" value="Glycos_transf_2"/>
    <property type="match status" value="1"/>
</dbReference>
<feature type="domain" description="Glycosyltransferase 2-like" evidence="4">
    <location>
        <begin position="18"/>
        <end position="134"/>
    </location>
</feature>
<dbReference type="Gene3D" id="3.90.550.10">
    <property type="entry name" value="Spore Coat Polysaccharide Biosynthesis Protein SpsA, Chain A"/>
    <property type="match status" value="1"/>
</dbReference>
<evidence type="ECO:0000256" key="1">
    <source>
        <dbReference type="ARBA" id="ARBA00006739"/>
    </source>
</evidence>
<keyword evidence="6" id="KW-1185">Reference proteome</keyword>
<gene>
    <name evidence="5" type="ORF">D3Y59_06110</name>
</gene>